<evidence type="ECO:0000313" key="1">
    <source>
        <dbReference type="EMBL" id="JAD89227.1"/>
    </source>
</evidence>
<reference evidence="1" key="2">
    <citation type="journal article" date="2015" name="Data Brief">
        <title>Shoot transcriptome of the giant reed, Arundo donax.</title>
        <authorList>
            <person name="Barrero R.A."/>
            <person name="Guerrero F.D."/>
            <person name="Moolhuijzen P."/>
            <person name="Goolsby J.A."/>
            <person name="Tidwell J."/>
            <person name="Bellgard S.E."/>
            <person name="Bellgard M.I."/>
        </authorList>
    </citation>
    <scope>NUCLEOTIDE SEQUENCE</scope>
    <source>
        <tissue evidence="1">Shoot tissue taken approximately 20 cm above the soil surface</tissue>
    </source>
</reference>
<sequence>MSWMMMDFAFAQGCHGGTSAFAQGSWLMQRGWSERRRRGRRLRRPC</sequence>
<protein>
    <submittedName>
        <fullName evidence="1">Uncharacterized protein</fullName>
    </submittedName>
</protein>
<reference evidence="1" key="1">
    <citation type="submission" date="2014-09" db="EMBL/GenBank/DDBJ databases">
        <authorList>
            <person name="Magalhaes I.L.F."/>
            <person name="Oliveira U."/>
            <person name="Santos F.R."/>
            <person name="Vidigal T.H.D.A."/>
            <person name="Brescovit A.D."/>
            <person name="Santos A.J."/>
        </authorList>
    </citation>
    <scope>NUCLEOTIDE SEQUENCE</scope>
    <source>
        <tissue evidence="1">Shoot tissue taken approximately 20 cm above the soil surface</tissue>
    </source>
</reference>
<accession>A0A0A9DZR6</accession>
<dbReference type="EMBL" id="GBRH01208668">
    <property type="protein sequence ID" value="JAD89227.1"/>
    <property type="molecule type" value="Transcribed_RNA"/>
</dbReference>
<dbReference type="AlphaFoldDB" id="A0A0A9DZR6"/>
<organism evidence="1">
    <name type="scientific">Arundo donax</name>
    <name type="common">Giant reed</name>
    <name type="synonym">Donax arundinaceus</name>
    <dbReference type="NCBI Taxonomy" id="35708"/>
    <lineage>
        <taxon>Eukaryota</taxon>
        <taxon>Viridiplantae</taxon>
        <taxon>Streptophyta</taxon>
        <taxon>Embryophyta</taxon>
        <taxon>Tracheophyta</taxon>
        <taxon>Spermatophyta</taxon>
        <taxon>Magnoliopsida</taxon>
        <taxon>Liliopsida</taxon>
        <taxon>Poales</taxon>
        <taxon>Poaceae</taxon>
        <taxon>PACMAD clade</taxon>
        <taxon>Arundinoideae</taxon>
        <taxon>Arundineae</taxon>
        <taxon>Arundo</taxon>
    </lineage>
</organism>
<proteinExistence type="predicted"/>
<name>A0A0A9DZR6_ARUDO</name>